<dbReference type="AlphaFoldDB" id="A0A9D3Y9H2"/>
<sequence>MLDPFNQVPESSANWEITIPESFTASGRPFTMRKNRVGDIMDPWGVPRSVMATSDNSPSTLTWILQPSRKALR</sequence>
<gene>
    <name evidence="1" type="ORF">DPMN_081745</name>
</gene>
<comment type="caution">
    <text evidence="1">The sequence shown here is derived from an EMBL/GenBank/DDBJ whole genome shotgun (WGS) entry which is preliminary data.</text>
</comment>
<accession>A0A9D3Y9H2</accession>
<dbReference type="Proteomes" id="UP000828390">
    <property type="component" value="Unassembled WGS sequence"/>
</dbReference>
<reference evidence="1" key="1">
    <citation type="journal article" date="2019" name="bioRxiv">
        <title>The Genome of the Zebra Mussel, Dreissena polymorpha: A Resource for Invasive Species Research.</title>
        <authorList>
            <person name="McCartney M.A."/>
            <person name="Auch B."/>
            <person name="Kono T."/>
            <person name="Mallez S."/>
            <person name="Zhang Y."/>
            <person name="Obille A."/>
            <person name="Becker A."/>
            <person name="Abrahante J.E."/>
            <person name="Garbe J."/>
            <person name="Badalamenti J.P."/>
            <person name="Herman A."/>
            <person name="Mangelson H."/>
            <person name="Liachko I."/>
            <person name="Sullivan S."/>
            <person name="Sone E.D."/>
            <person name="Koren S."/>
            <person name="Silverstein K.A.T."/>
            <person name="Beckman K.B."/>
            <person name="Gohl D.M."/>
        </authorList>
    </citation>
    <scope>NUCLEOTIDE SEQUENCE</scope>
    <source>
        <strain evidence="1">Duluth1</strain>
        <tissue evidence="1">Whole animal</tissue>
    </source>
</reference>
<organism evidence="1 2">
    <name type="scientific">Dreissena polymorpha</name>
    <name type="common">Zebra mussel</name>
    <name type="synonym">Mytilus polymorpha</name>
    <dbReference type="NCBI Taxonomy" id="45954"/>
    <lineage>
        <taxon>Eukaryota</taxon>
        <taxon>Metazoa</taxon>
        <taxon>Spiralia</taxon>
        <taxon>Lophotrochozoa</taxon>
        <taxon>Mollusca</taxon>
        <taxon>Bivalvia</taxon>
        <taxon>Autobranchia</taxon>
        <taxon>Heteroconchia</taxon>
        <taxon>Euheterodonta</taxon>
        <taxon>Imparidentia</taxon>
        <taxon>Neoheterodontei</taxon>
        <taxon>Myida</taxon>
        <taxon>Dreissenoidea</taxon>
        <taxon>Dreissenidae</taxon>
        <taxon>Dreissena</taxon>
    </lineage>
</organism>
<proteinExistence type="predicted"/>
<protein>
    <submittedName>
        <fullName evidence="1">Uncharacterized protein</fullName>
    </submittedName>
</protein>
<name>A0A9D3Y9H2_DREPO</name>
<evidence type="ECO:0000313" key="1">
    <source>
        <dbReference type="EMBL" id="KAH3694305.1"/>
    </source>
</evidence>
<dbReference type="EMBL" id="JAIWYP010000016">
    <property type="protein sequence ID" value="KAH3694305.1"/>
    <property type="molecule type" value="Genomic_DNA"/>
</dbReference>
<reference evidence="1" key="2">
    <citation type="submission" date="2020-11" db="EMBL/GenBank/DDBJ databases">
        <authorList>
            <person name="McCartney M.A."/>
            <person name="Auch B."/>
            <person name="Kono T."/>
            <person name="Mallez S."/>
            <person name="Becker A."/>
            <person name="Gohl D.M."/>
            <person name="Silverstein K.A.T."/>
            <person name="Koren S."/>
            <person name="Bechman K.B."/>
            <person name="Herman A."/>
            <person name="Abrahante J.E."/>
            <person name="Garbe J."/>
        </authorList>
    </citation>
    <scope>NUCLEOTIDE SEQUENCE</scope>
    <source>
        <strain evidence="1">Duluth1</strain>
        <tissue evidence="1">Whole animal</tissue>
    </source>
</reference>
<evidence type="ECO:0000313" key="2">
    <source>
        <dbReference type="Proteomes" id="UP000828390"/>
    </source>
</evidence>
<keyword evidence="2" id="KW-1185">Reference proteome</keyword>